<reference evidence="1 2" key="1">
    <citation type="submission" date="2016-11" db="EMBL/GenBank/DDBJ databases">
        <title>The macronuclear genome of Stentor coeruleus: a giant cell with tiny introns.</title>
        <authorList>
            <person name="Slabodnick M."/>
            <person name="Ruby J.G."/>
            <person name="Reiff S.B."/>
            <person name="Swart E.C."/>
            <person name="Gosai S."/>
            <person name="Prabakaran S."/>
            <person name="Witkowska E."/>
            <person name="Larue G.E."/>
            <person name="Fisher S."/>
            <person name="Freeman R.M."/>
            <person name="Gunawardena J."/>
            <person name="Chu W."/>
            <person name="Stover N.A."/>
            <person name="Gregory B.D."/>
            <person name="Nowacki M."/>
            <person name="Derisi J."/>
            <person name="Roy S.W."/>
            <person name="Marshall W.F."/>
            <person name="Sood P."/>
        </authorList>
    </citation>
    <scope>NUCLEOTIDE SEQUENCE [LARGE SCALE GENOMIC DNA]</scope>
    <source>
        <strain evidence="1">WM001</strain>
    </source>
</reference>
<dbReference type="EMBL" id="MPUH01000007">
    <property type="protein sequence ID" value="OMJ95781.1"/>
    <property type="molecule type" value="Genomic_DNA"/>
</dbReference>
<dbReference type="Proteomes" id="UP000187209">
    <property type="component" value="Unassembled WGS sequence"/>
</dbReference>
<comment type="caution">
    <text evidence="1">The sequence shown here is derived from an EMBL/GenBank/DDBJ whole genome shotgun (WGS) entry which is preliminary data.</text>
</comment>
<proteinExistence type="predicted"/>
<protein>
    <submittedName>
        <fullName evidence="1">Uncharacterized protein</fullName>
    </submittedName>
</protein>
<evidence type="ECO:0000313" key="2">
    <source>
        <dbReference type="Proteomes" id="UP000187209"/>
    </source>
</evidence>
<name>A0A1R2D3I1_9CILI</name>
<organism evidence="1 2">
    <name type="scientific">Stentor coeruleus</name>
    <dbReference type="NCBI Taxonomy" id="5963"/>
    <lineage>
        <taxon>Eukaryota</taxon>
        <taxon>Sar</taxon>
        <taxon>Alveolata</taxon>
        <taxon>Ciliophora</taxon>
        <taxon>Postciliodesmatophora</taxon>
        <taxon>Heterotrichea</taxon>
        <taxon>Heterotrichida</taxon>
        <taxon>Stentoridae</taxon>
        <taxon>Stentor</taxon>
    </lineage>
</organism>
<accession>A0A1R2D3I1</accession>
<dbReference type="AlphaFoldDB" id="A0A1R2D3I1"/>
<gene>
    <name evidence="1" type="ORF">SteCoe_669</name>
</gene>
<evidence type="ECO:0000313" key="1">
    <source>
        <dbReference type="EMBL" id="OMJ95781.1"/>
    </source>
</evidence>
<sequence>MQKKSSVSHKVLPLTIKHKKPEVPTIKLLPKLRNTAKVLPDLTDSTTSNSKSASFILPARSSKKTSSAIVRSRDQFTDISDSLCYEEYKKAEIMRSRKILDSKYPYWFIDSFKELDLSRSLRPQMQNGPEAFNAHLNQGLKNWNTQMQEKTLPKLKN</sequence>
<keyword evidence="2" id="KW-1185">Reference proteome</keyword>